<dbReference type="KEGG" id="asl:Aeqsu_2233"/>
<name>I3YXH5_AEQSU</name>
<feature type="domain" description="Glycosyltransferase 2-like" evidence="1">
    <location>
        <begin position="7"/>
        <end position="168"/>
    </location>
</feature>
<dbReference type="CDD" id="cd04186">
    <property type="entry name" value="GT_2_like_c"/>
    <property type="match status" value="1"/>
</dbReference>
<dbReference type="PANTHER" id="PTHR43179:SF7">
    <property type="entry name" value="RHAMNOSYLTRANSFERASE WBBL"/>
    <property type="match status" value="1"/>
</dbReference>
<dbReference type="Gene3D" id="3.90.550.10">
    <property type="entry name" value="Spore Coat Polysaccharide Biosynthesis Protein SpsA, Chain A"/>
    <property type="match status" value="1"/>
</dbReference>
<dbReference type="OrthoDB" id="9771846at2"/>
<evidence type="ECO:0000313" key="2">
    <source>
        <dbReference type="EMBL" id="AFL81693.1"/>
    </source>
</evidence>
<dbReference type="PATRIC" id="fig|746697.3.peg.2274"/>
<dbReference type="AlphaFoldDB" id="I3YXH5"/>
<dbReference type="EMBL" id="CP003280">
    <property type="protein sequence ID" value="AFL81693.1"/>
    <property type="molecule type" value="Genomic_DNA"/>
</dbReference>
<protein>
    <submittedName>
        <fullName evidence="2">Putative glycosyltransferase</fullName>
    </submittedName>
</protein>
<dbReference type="RefSeq" id="WP_014782946.1">
    <property type="nucleotide sequence ID" value="NC_018013.1"/>
</dbReference>
<sequence>MPNLTYIIIVTYNGIPWIKRCLDSCNEYNVIVIDNASHDETTTFIETNYPDVIQLKQDKNLGFGQANNLGIIHALNNGAEYVFLLNQDAYLQKNTLKILIETNQNNPKFGILSPIHLNGEGKRLDKNFSNYVAYRNNPDFYSDFILEKSLSNVYEVPFVNAAGWLLTRGILESVGGFDPIFFHYGEDDNYCQRAIYHGFKIGVVPTAFMLHDREDRLVTHIEHGSSQYLDKLEKSVKIKFGNINLENDAELDALIVKRTKSKNRAYIKLEFTKVTFLKKEIALLKSLKNQIYSSKKQGKISGTNYLSDF</sequence>
<dbReference type="PANTHER" id="PTHR43179">
    <property type="entry name" value="RHAMNOSYLTRANSFERASE WBBL"/>
    <property type="match status" value="1"/>
</dbReference>
<dbReference type="GO" id="GO:0016740">
    <property type="term" value="F:transferase activity"/>
    <property type="evidence" value="ECO:0007669"/>
    <property type="project" value="UniProtKB-KW"/>
</dbReference>
<dbReference type="SUPFAM" id="SSF53448">
    <property type="entry name" value="Nucleotide-diphospho-sugar transferases"/>
    <property type="match status" value="1"/>
</dbReference>
<dbReference type="STRING" id="746697.Aeqsu_2233"/>
<dbReference type="Pfam" id="PF00535">
    <property type="entry name" value="Glycos_transf_2"/>
    <property type="match status" value="1"/>
</dbReference>
<dbReference type="InterPro" id="IPR001173">
    <property type="entry name" value="Glyco_trans_2-like"/>
</dbReference>
<proteinExistence type="predicted"/>
<reference evidence="2 3" key="1">
    <citation type="submission" date="2012-06" db="EMBL/GenBank/DDBJ databases">
        <title>The complete genome of Aequorivita sublithincola DSM 14238.</title>
        <authorList>
            <consortium name="US DOE Joint Genome Institute (JGI-PGF)"/>
            <person name="Lucas S."/>
            <person name="Copeland A."/>
            <person name="Lapidus A."/>
            <person name="Goodwin L."/>
            <person name="Pitluck S."/>
            <person name="Peters L."/>
            <person name="Munk A.C.C."/>
            <person name="Kyrpides N."/>
            <person name="Mavromatis K."/>
            <person name="Pagani I."/>
            <person name="Ivanova N."/>
            <person name="Ovchinnikova G."/>
            <person name="Zeytun A."/>
            <person name="Detter J.C."/>
            <person name="Han C."/>
            <person name="Land M."/>
            <person name="Hauser L."/>
            <person name="Markowitz V."/>
            <person name="Cheng J.-F."/>
            <person name="Hugenholtz P."/>
            <person name="Woyke T."/>
            <person name="Wu D."/>
            <person name="Tindall B."/>
            <person name="Faehnrich R."/>
            <person name="Brambilla E."/>
            <person name="Klenk H.-P."/>
            <person name="Eisen J.A."/>
        </authorList>
    </citation>
    <scope>NUCLEOTIDE SEQUENCE [LARGE SCALE GENOMIC DNA]</scope>
    <source>
        <strain evidence="3">DSM 14238 / LMG 21431 / ACAM 643 / 9-3</strain>
    </source>
</reference>
<evidence type="ECO:0000259" key="1">
    <source>
        <dbReference type="Pfam" id="PF00535"/>
    </source>
</evidence>
<keyword evidence="3" id="KW-1185">Reference proteome</keyword>
<dbReference type="InterPro" id="IPR029044">
    <property type="entry name" value="Nucleotide-diphossugar_trans"/>
</dbReference>
<dbReference type="HOGENOM" id="CLU_023845_3_0_10"/>
<accession>I3YXH5</accession>
<gene>
    <name evidence="2" type="ordered locus">Aeqsu_2233</name>
</gene>
<dbReference type="Proteomes" id="UP000006049">
    <property type="component" value="Chromosome"/>
</dbReference>
<dbReference type="eggNOG" id="COG1216">
    <property type="taxonomic scope" value="Bacteria"/>
</dbReference>
<organism evidence="2 3">
    <name type="scientific">Aequorivita sublithincola (strain DSM 14238 / LMG 21431 / ACAM 643 / 9-3)</name>
    <dbReference type="NCBI Taxonomy" id="746697"/>
    <lineage>
        <taxon>Bacteria</taxon>
        <taxon>Pseudomonadati</taxon>
        <taxon>Bacteroidota</taxon>
        <taxon>Flavobacteriia</taxon>
        <taxon>Flavobacteriales</taxon>
        <taxon>Flavobacteriaceae</taxon>
        <taxon>Aequorivita</taxon>
    </lineage>
</organism>
<keyword evidence="2" id="KW-0808">Transferase</keyword>
<evidence type="ECO:0000313" key="3">
    <source>
        <dbReference type="Proteomes" id="UP000006049"/>
    </source>
</evidence>